<dbReference type="RefSeq" id="WP_378204864.1">
    <property type="nucleotide sequence ID" value="NZ_JBHMBK010000046.1"/>
</dbReference>
<protein>
    <submittedName>
        <fullName evidence="3">Uncharacterized protein</fullName>
    </submittedName>
</protein>
<name>A0ABV5UFA0_9PSEU</name>
<keyword evidence="2" id="KW-0472">Membrane</keyword>
<dbReference type="Proteomes" id="UP001589535">
    <property type="component" value="Unassembled WGS sequence"/>
</dbReference>
<reference evidence="3 4" key="1">
    <citation type="submission" date="2024-09" db="EMBL/GenBank/DDBJ databases">
        <authorList>
            <person name="Sun Q."/>
            <person name="Mori K."/>
        </authorList>
    </citation>
    <scope>NUCLEOTIDE SEQUENCE [LARGE SCALE GENOMIC DNA]</scope>
    <source>
        <strain evidence="3 4">JCM 13852</strain>
    </source>
</reference>
<feature type="transmembrane region" description="Helical" evidence="2">
    <location>
        <begin position="54"/>
        <end position="84"/>
    </location>
</feature>
<sequence length="105" mass="11007">MPTPEHNTPPAGTTPDTRAPLTRRASTDVTSPGPAGPTATVRAAVWAGCHLGELAAIAVTCSLAIAVSVWFAAVAALLALLWAGQEYRSHRSNRTTTNETWEGTR</sequence>
<keyword evidence="4" id="KW-1185">Reference proteome</keyword>
<dbReference type="EMBL" id="JBHMBK010000046">
    <property type="protein sequence ID" value="MFB9690067.1"/>
    <property type="molecule type" value="Genomic_DNA"/>
</dbReference>
<evidence type="ECO:0000313" key="4">
    <source>
        <dbReference type="Proteomes" id="UP001589535"/>
    </source>
</evidence>
<evidence type="ECO:0000256" key="1">
    <source>
        <dbReference type="SAM" id="MobiDB-lite"/>
    </source>
</evidence>
<proteinExistence type="predicted"/>
<organism evidence="3 4">
    <name type="scientific">Amycolatopsis plumensis</name>
    <dbReference type="NCBI Taxonomy" id="236508"/>
    <lineage>
        <taxon>Bacteria</taxon>
        <taxon>Bacillati</taxon>
        <taxon>Actinomycetota</taxon>
        <taxon>Actinomycetes</taxon>
        <taxon>Pseudonocardiales</taxon>
        <taxon>Pseudonocardiaceae</taxon>
        <taxon>Amycolatopsis</taxon>
    </lineage>
</organism>
<evidence type="ECO:0000313" key="3">
    <source>
        <dbReference type="EMBL" id="MFB9690067.1"/>
    </source>
</evidence>
<feature type="region of interest" description="Disordered" evidence="1">
    <location>
        <begin position="1"/>
        <end position="38"/>
    </location>
</feature>
<gene>
    <name evidence="3" type="ORF">ACFFTO_38330</name>
</gene>
<accession>A0ABV5UFA0</accession>
<keyword evidence="2" id="KW-1133">Transmembrane helix</keyword>
<keyword evidence="2" id="KW-0812">Transmembrane</keyword>
<evidence type="ECO:0000256" key="2">
    <source>
        <dbReference type="SAM" id="Phobius"/>
    </source>
</evidence>
<comment type="caution">
    <text evidence="3">The sequence shown here is derived from an EMBL/GenBank/DDBJ whole genome shotgun (WGS) entry which is preliminary data.</text>
</comment>